<dbReference type="InterPro" id="IPR001214">
    <property type="entry name" value="SET_dom"/>
</dbReference>
<evidence type="ECO:0000256" key="10">
    <source>
        <dbReference type="ARBA" id="ARBA00023242"/>
    </source>
</evidence>
<dbReference type="GO" id="GO:0042826">
    <property type="term" value="F:histone deacetylase binding"/>
    <property type="evidence" value="ECO:0007669"/>
    <property type="project" value="TreeGrafter"/>
</dbReference>
<keyword evidence="6" id="KW-0949">S-adenosyl-L-methionine</keyword>
<evidence type="ECO:0000256" key="6">
    <source>
        <dbReference type="ARBA" id="ARBA00022691"/>
    </source>
</evidence>
<dbReference type="EMBL" id="SEYY01021180">
    <property type="protein sequence ID" value="KAB7496627.1"/>
    <property type="molecule type" value="Genomic_DNA"/>
</dbReference>
<dbReference type="PANTHER" id="PTHR46165:SF2">
    <property type="entry name" value="SET AND MYND DOMAIN-CONTAINING PROTEIN 4"/>
    <property type="match status" value="1"/>
</dbReference>
<keyword evidence="4" id="KW-0489">Methyltransferase</keyword>
<evidence type="ECO:0000256" key="14">
    <source>
        <dbReference type="ARBA" id="ARBA00093680"/>
    </source>
</evidence>
<dbReference type="GO" id="GO:0008757">
    <property type="term" value="F:S-adenosylmethionine-dependent methyltransferase activity"/>
    <property type="evidence" value="ECO:0007669"/>
    <property type="project" value="UniProtKB-ARBA"/>
</dbReference>
<keyword evidence="7" id="KW-0479">Metal-binding</keyword>
<protein>
    <recommendedName>
        <fullName evidence="13">Protein-lysine N-methyltransferase SMYD4</fullName>
    </recommendedName>
    <alternativeName>
        <fullName evidence="14">SET and MYND domain-containing protein 4</fullName>
    </alternativeName>
</protein>
<keyword evidence="10" id="KW-0539">Nucleus</keyword>
<dbReference type="Gene3D" id="1.10.220.160">
    <property type="match status" value="1"/>
</dbReference>
<dbReference type="SUPFAM" id="SSF48452">
    <property type="entry name" value="TPR-like"/>
    <property type="match status" value="1"/>
</dbReference>
<organism evidence="17 18">
    <name type="scientific">Armadillidium nasatum</name>
    <dbReference type="NCBI Taxonomy" id="96803"/>
    <lineage>
        <taxon>Eukaryota</taxon>
        <taxon>Metazoa</taxon>
        <taxon>Ecdysozoa</taxon>
        <taxon>Arthropoda</taxon>
        <taxon>Crustacea</taxon>
        <taxon>Multicrustacea</taxon>
        <taxon>Malacostraca</taxon>
        <taxon>Eumalacostraca</taxon>
        <taxon>Peracarida</taxon>
        <taxon>Isopoda</taxon>
        <taxon>Oniscidea</taxon>
        <taxon>Crinocheta</taxon>
        <taxon>Armadillidiidae</taxon>
        <taxon>Armadillidium</taxon>
    </lineage>
</organism>
<dbReference type="GO" id="GO:0005634">
    <property type="term" value="C:nucleus"/>
    <property type="evidence" value="ECO:0007669"/>
    <property type="project" value="UniProtKB-SubCell"/>
</dbReference>
<evidence type="ECO:0000256" key="7">
    <source>
        <dbReference type="ARBA" id="ARBA00022723"/>
    </source>
</evidence>
<dbReference type="GO" id="GO:0008270">
    <property type="term" value="F:zinc ion binding"/>
    <property type="evidence" value="ECO:0007669"/>
    <property type="project" value="UniProtKB-KW"/>
</dbReference>
<keyword evidence="3" id="KW-0963">Cytoplasm</keyword>
<dbReference type="InterPro" id="IPR002893">
    <property type="entry name" value="Znf_MYND"/>
</dbReference>
<dbReference type="InterPro" id="IPR019734">
    <property type="entry name" value="TPR_rpt"/>
</dbReference>
<keyword evidence="9" id="KW-0862">Zinc</keyword>
<evidence type="ECO:0000256" key="1">
    <source>
        <dbReference type="ARBA" id="ARBA00004123"/>
    </source>
</evidence>
<evidence type="ECO:0000256" key="4">
    <source>
        <dbReference type="ARBA" id="ARBA00022603"/>
    </source>
</evidence>
<evidence type="ECO:0000256" key="15">
    <source>
        <dbReference type="PROSITE-ProRule" id="PRU00339"/>
    </source>
</evidence>
<gene>
    <name evidence="17" type="primary">SMYD4_3</name>
    <name evidence="17" type="ORF">Anas_06006</name>
</gene>
<evidence type="ECO:0000256" key="2">
    <source>
        <dbReference type="ARBA" id="ARBA00004496"/>
    </source>
</evidence>
<reference evidence="17 18" key="1">
    <citation type="journal article" date="2019" name="PLoS Biol.">
        <title>Sex chromosomes control vertical transmission of feminizing Wolbachia symbionts in an isopod.</title>
        <authorList>
            <person name="Becking T."/>
            <person name="Chebbi M.A."/>
            <person name="Giraud I."/>
            <person name="Moumen B."/>
            <person name="Laverre T."/>
            <person name="Caubet Y."/>
            <person name="Peccoud J."/>
            <person name="Gilbert C."/>
            <person name="Cordaux R."/>
        </authorList>
    </citation>
    <scope>NUCLEOTIDE SEQUENCE [LARGE SCALE GENOMIC DNA]</scope>
    <source>
        <strain evidence="17">ANa2</strain>
        <tissue evidence="17">Whole body excluding digestive tract and cuticle</tissue>
    </source>
</reference>
<comment type="subcellular location">
    <subcellularLocation>
        <location evidence="2">Cytoplasm</location>
    </subcellularLocation>
    <subcellularLocation>
        <location evidence="1">Nucleus</location>
    </subcellularLocation>
</comment>
<keyword evidence="18" id="KW-1185">Reference proteome</keyword>
<keyword evidence="8" id="KW-0863">Zinc-finger</keyword>
<sequence>MAHQLSFDDLFTNFLSKLNFSGKVVEISSHFGPDKDIREMFDFVWNMDSFHQYLSIVQLNREKNDKTSEAFRQQGNVFYLKRDLLSALEYYNKSICHAPNCSYVSSEKETENKNLISSGKESDSLAFAYANRSAVLFELQHYKNSLLDIQRAYKYGYPSLKKFKLIEREAKCFQAVNEMEKAKAVLQNGISIAKNLNLKEEKIANICKPLEDLLDEYKMTKENIKECLENPKIKLIFDIPECPQIESKNPEIPSLSSAVSMSYAPDKGRYIIANRDIMPGEILVSEKCFSCILLPSSLSLHCSYCLRKTYIPQPCPNCSLVVFCSEECLTKGLESFHNIECPVLSSMIALDCGKNPLLAFRMIIQTPLKELKAKVSCYLKEKNNDPEHLGYNEENIYSSEDYRTIFHLVTNKDKRSVSDLFKRIVKAACLVKILLKTNYFGRPFLHLDEIETKIKEDISFVGFVLSTHLMNLPCNAHSIAALAVNVKSYQDSVMQEIGAGTYGALSLINHSCNPTIARSCYGSAVMAYAIIFVPKGAEIFDCYGEHYSMNSKLERHKEIKLQYYFDCNCEACSGNWSLYSKLKSETLVKCLVCTSPVSFGEKDCPNCKISTLEMKAPTKNSCDISEPLFHNISKSISLFNSAYKNILKGNITKENIENLLELIFYLSKYAVLPNKLLFEVQETLKHCYDRKALHYDA</sequence>
<dbReference type="InterPro" id="IPR044421">
    <property type="entry name" value="SMYD4_SET"/>
</dbReference>
<dbReference type="Gene3D" id="2.170.270.10">
    <property type="entry name" value="SET domain"/>
    <property type="match status" value="1"/>
</dbReference>
<evidence type="ECO:0000259" key="16">
    <source>
        <dbReference type="PROSITE" id="PS50280"/>
    </source>
</evidence>
<dbReference type="AlphaFoldDB" id="A0A5N5SRI8"/>
<name>A0A5N5SRI8_9CRUS</name>
<keyword evidence="15" id="KW-0802">TPR repeat</keyword>
<evidence type="ECO:0000256" key="8">
    <source>
        <dbReference type="ARBA" id="ARBA00022771"/>
    </source>
</evidence>
<evidence type="ECO:0000313" key="18">
    <source>
        <dbReference type="Proteomes" id="UP000326759"/>
    </source>
</evidence>
<evidence type="ECO:0000256" key="12">
    <source>
        <dbReference type="ARBA" id="ARBA00093423"/>
    </source>
</evidence>
<dbReference type="Pfam" id="PF01753">
    <property type="entry name" value="zf-MYND"/>
    <property type="match status" value="1"/>
</dbReference>
<dbReference type="GO" id="GO:0032259">
    <property type="term" value="P:methylation"/>
    <property type="evidence" value="ECO:0007669"/>
    <property type="project" value="UniProtKB-KW"/>
</dbReference>
<dbReference type="PANTHER" id="PTHR46165">
    <property type="entry name" value="SET AND MYND DOMAIN-CONTAINING PROTEIN 4"/>
    <property type="match status" value="1"/>
</dbReference>
<accession>A0A5N5SRI8</accession>
<dbReference type="PROSITE" id="PS50280">
    <property type="entry name" value="SET"/>
    <property type="match status" value="1"/>
</dbReference>
<dbReference type="Proteomes" id="UP000326759">
    <property type="component" value="Unassembled WGS sequence"/>
</dbReference>
<keyword evidence="5" id="KW-0808">Transferase</keyword>
<dbReference type="GO" id="GO:0005737">
    <property type="term" value="C:cytoplasm"/>
    <property type="evidence" value="ECO:0007669"/>
    <property type="project" value="UniProtKB-SubCell"/>
</dbReference>
<dbReference type="Gene3D" id="1.25.40.10">
    <property type="entry name" value="Tetratricopeptide repeat domain"/>
    <property type="match status" value="1"/>
</dbReference>
<evidence type="ECO:0000256" key="13">
    <source>
        <dbReference type="ARBA" id="ARBA00093635"/>
    </source>
</evidence>
<evidence type="ECO:0000256" key="5">
    <source>
        <dbReference type="ARBA" id="ARBA00022679"/>
    </source>
</evidence>
<feature type="repeat" description="TPR" evidence="15">
    <location>
        <begin position="68"/>
        <end position="101"/>
    </location>
</feature>
<evidence type="ECO:0000256" key="3">
    <source>
        <dbReference type="ARBA" id="ARBA00022490"/>
    </source>
</evidence>
<dbReference type="PROSITE" id="PS50005">
    <property type="entry name" value="TPR"/>
    <property type="match status" value="1"/>
</dbReference>
<dbReference type="InterPro" id="IPR011990">
    <property type="entry name" value="TPR-like_helical_dom_sf"/>
</dbReference>
<comment type="function">
    <text evidence="12">Protein-lysine N-methyltransferase. Monomethylates PRMT5, modulating its transcriptional activity. May also act as a histone methyltransferase. Plays a critical role in cardiac development. Acts as a key epigenetic regulator of gene expression during cardiac development via its dual activities as a methyltransferase and negative regulator of HDAC1.</text>
</comment>
<dbReference type="GO" id="GO:0008170">
    <property type="term" value="F:N-methyltransferase activity"/>
    <property type="evidence" value="ECO:0007669"/>
    <property type="project" value="UniProtKB-ARBA"/>
</dbReference>
<proteinExistence type="predicted"/>
<feature type="domain" description="SET" evidence="16">
    <location>
        <begin position="253"/>
        <end position="544"/>
    </location>
</feature>
<dbReference type="GO" id="GO:0008276">
    <property type="term" value="F:protein methyltransferase activity"/>
    <property type="evidence" value="ECO:0007669"/>
    <property type="project" value="UniProtKB-ARBA"/>
</dbReference>
<comment type="caution">
    <text evidence="17">The sequence shown here is derived from an EMBL/GenBank/DDBJ whole genome shotgun (WGS) entry which is preliminary data.</text>
</comment>
<dbReference type="CDD" id="cd10536">
    <property type="entry name" value="SET_SMYD4"/>
    <property type="match status" value="1"/>
</dbReference>
<evidence type="ECO:0000313" key="17">
    <source>
        <dbReference type="EMBL" id="KAB7496627.1"/>
    </source>
</evidence>
<dbReference type="SUPFAM" id="SSF82199">
    <property type="entry name" value="SET domain"/>
    <property type="match status" value="1"/>
</dbReference>
<comment type="catalytic activity">
    <reaction evidence="11">
        <text>L-lysyl-[protein] + S-adenosyl-L-methionine = N(6)-methyl-L-lysyl-[protein] + S-adenosyl-L-homocysteine + H(+)</text>
        <dbReference type="Rhea" id="RHEA:51736"/>
        <dbReference type="Rhea" id="RHEA-COMP:9752"/>
        <dbReference type="Rhea" id="RHEA-COMP:13053"/>
        <dbReference type="ChEBI" id="CHEBI:15378"/>
        <dbReference type="ChEBI" id="CHEBI:29969"/>
        <dbReference type="ChEBI" id="CHEBI:57856"/>
        <dbReference type="ChEBI" id="CHEBI:59789"/>
        <dbReference type="ChEBI" id="CHEBI:61929"/>
    </reaction>
</comment>
<dbReference type="SUPFAM" id="SSF144232">
    <property type="entry name" value="HIT/MYND zinc finger-like"/>
    <property type="match status" value="1"/>
</dbReference>
<dbReference type="Gene3D" id="6.10.140.2220">
    <property type="match status" value="1"/>
</dbReference>
<evidence type="ECO:0000256" key="9">
    <source>
        <dbReference type="ARBA" id="ARBA00022833"/>
    </source>
</evidence>
<evidence type="ECO:0000256" key="11">
    <source>
        <dbReference type="ARBA" id="ARBA00048985"/>
    </source>
</evidence>
<dbReference type="InterPro" id="IPR046341">
    <property type="entry name" value="SET_dom_sf"/>
</dbReference>
<dbReference type="Pfam" id="PF00856">
    <property type="entry name" value="SET"/>
    <property type="match status" value="1"/>
</dbReference>
<dbReference type="OrthoDB" id="5945798at2759"/>
<dbReference type="InterPro" id="IPR052097">
    <property type="entry name" value="SET-MYND_domain_protein"/>
</dbReference>